<feature type="transmembrane region" description="Helical" evidence="4">
    <location>
        <begin position="114"/>
        <end position="136"/>
    </location>
</feature>
<evidence type="ECO:0000256" key="4">
    <source>
        <dbReference type="SAM" id="Phobius"/>
    </source>
</evidence>
<feature type="transmembrane region" description="Helical" evidence="4">
    <location>
        <begin position="380"/>
        <end position="401"/>
    </location>
</feature>
<dbReference type="RefSeq" id="WP_167075410.1">
    <property type="nucleotide sequence ID" value="NZ_JAAOZC010000014.1"/>
</dbReference>
<evidence type="ECO:0000259" key="5">
    <source>
        <dbReference type="PROSITE" id="PS50850"/>
    </source>
</evidence>
<name>A0ABX0TVQ3_9SPHN</name>
<keyword evidence="3 4" id="KW-0472">Membrane</keyword>
<dbReference type="SUPFAM" id="SSF103473">
    <property type="entry name" value="MFS general substrate transporter"/>
    <property type="match status" value="1"/>
</dbReference>
<protein>
    <submittedName>
        <fullName evidence="6">Sugar phosphate permease</fullName>
    </submittedName>
</protein>
<dbReference type="EMBL" id="JAAOZC010000014">
    <property type="protein sequence ID" value="NIJ09616.1"/>
    <property type="molecule type" value="Genomic_DNA"/>
</dbReference>
<dbReference type="Pfam" id="PF07690">
    <property type="entry name" value="MFS_1"/>
    <property type="match status" value="1"/>
</dbReference>
<feature type="domain" description="Major facilitator superfamily (MFS) profile" evidence="5">
    <location>
        <begin position="23"/>
        <end position="406"/>
    </location>
</feature>
<sequence>MTPNRPYNAADSAAGPRNGAVRSLIAGCIGMAMGASPVLLLSFGVYQRAIIRDTGWDPGTVGSAIAGPMILAGLLSPLVGMLVNRYGPRRFVTISFPLGGLAIMLLATPKSAGMFVATMGLVGVLGVGQTMTPYVYAVSGWFDRRRGLALGTILACTGVGLAIMPPLAAQIIAHYGWRTSYLAFGAAMVVVGFAVGRFLIVDPPVAAVADRSSVPGVPWRAALASPVLWYLTVSIMLVGGAVGAGAVNLSLILVERGVTPERASFVMSLVGISMILARLMFGYLFDRMRPKLLTTVICVMTGLAFVILSTTTGSVGVLVGAVLIGIGFGAEGDAMSYMISRAFGMRDFGTIFGIMFLAFTFGGGFGPITFALLHARTGSFELPLIIAAGACAVAIVLVLMIRDSDLPFGRHEAVEPIEREPLPLAAE</sequence>
<comment type="caution">
    <text evidence="6">The sequence shown here is derived from an EMBL/GenBank/DDBJ whole genome shotgun (WGS) entry which is preliminary data.</text>
</comment>
<dbReference type="PANTHER" id="PTHR11360:SF284">
    <property type="entry name" value="EG:103B4.3 PROTEIN-RELATED"/>
    <property type="match status" value="1"/>
</dbReference>
<feature type="transmembrane region" description="Helical" evidence="4">
    <location>
        <begin position="148"/>
        <end position="169"/>
    </location>
</feature>
<dbReference type="InterPro" id="IPR020846">
    <property type="entry name" value="MFS_dom"/>
</dbReference>
<dbReference type="InterPro" id="IPR011701">
    <property type="entry name" value="MFS"/>
</dbReference>
<reference evidence="6 7" key="1">
    <citation type="submission" date="2020-03" db="EMBL/GenBank/DDBJ databases">
        <title>Genomic Encyclopedia of Type Strains, Phase III (KMG-III): the genomes of soil and plant-associated and newly described type strains.</title>
        <authorList>
            <person name="Whitman W."/>
        </authorList>
    </citation>
    <scope>NUCLEOTIDE SEQUENCE [LARGE SCALE GENOMIC DNA]</scope>
    <source>
        <strain evidence="6 7">CECT 8804</strain>
    </source>
</reference>
<feature type="transmembrane region" description="Helical" evidence="4">
    <location>
        <begin position="65"/>
        <end position="84"/>
    </location>
</feature>
<feature type="transmembrane region" description="Helical" evidence="4">
    <location>
        <begin position="181"/>
        <end position="201"/>
    </location>
</feature>
<feature type="transmembrane region" description="Helical" evidence="4">
    <location>
        <begin position="351"/>
        <end position="374"/>
    </location>
</feature>
<organism evidence="6 7">
    <name type="scientific">Sphingomonas vulcanisoli</name>
    <dbReference type="NCBI Taxonomy" id="1658060"/>
    <lineage>
        <taxon>Bacteria</taxon>
        <taxon>Pseudomonadati</taxon>
        <taxon>Pseudomonadota</taxon>
        <taxon>Alphaproteobacteria</taxon>
        <taxon>Sphingomonadales</taxon>
        <taxon>Sphingomonadaceae</taxon>
        <taxon>Sphingomonas</taxon>
    </lineage>
</organism>
<keyword evidence="1 4" id="KW-0812">Transmembrane</keyword>
<feature type="transmembrane region" description="Helical" evidence="4">
    <location>
        <begin position="91"/>
        <end position="108"/>
    </location>
</feature>
<keyword evidence="7" id="KW-1185">Reference proteome</keyword>
<dbReference type="PANTHER" id="PTHR11360">
    <property type="entry name" value="MONOCARBOXYLATE TRANSPORTER"/>
    <property type="match status" value="1"/>
</dbReference>
<evidence type="ECO:0000313" key="7">
    <source>
        <dbReference type="Proteomes" id="UP000727456"/>
    </source>
</evidence>
<feature type="transmembrane region" description="Helical" evidence="4">
    <location>
        <begin position="227"/>
        <end position="253"/>
    </location>
</feature>
<dbReference type="PROSITE" id="PS50850">
    <property type="entry name" value="MFS"/>
    <property type="match status" value="1"/>
</dbReference>
<proteinExistence type="predicted"/>
<dbReference type="Gene3D" id="1.20.1250.20">
    <property type="entry name" value="MFS general substrate transporter like domains"/>
    <property type="match status" value="2"/>
</dbReference>
<evidence type="ECO:0000256" key="3">
    <source>
        <dbReference type="ARBA" id="ARBA00023136"/>
    </source>
</evidence>
<dbReference type="InterPro" id="IPR036259">
    <property type="entry name" value="MFS_trans_sf"/>
</dbReference>
<evidence type="ECO:0000256" key="1">
    <source>
        <dbReference type="ARBA" id="ARBA00022692"/>
    </source>
</evidence>
<dbReference type="CDD" id="cd17355">
    <property type="entry name" value="MFS_YcxA_like"/>
    <property type="match status" value="1"/>
</dbReference>
<keyword evidence="2 4" id="KW-1133">Transmembrane helix</keyword>
<feature type="transmembrane region" description="Helical" evidence="4">
    <location>
        <begin position="24"/>
        <end position="45"/>
    </location>
</feature>
<accession>A0ABX0TVQ3</accession>
<dbReference type="InterPro" id="IPR050327">
    <property type="entry name" value="Proton-linked_MCT"/>
</dbReference>
<gene>
    <name evidence="6" type="ORF">FHS31_003253</name>
</gene>
<feature type="transmembrane region" description="Helical" evidence="4">
    <location>
        <begin position="265"/>
        <end position="285"/>
    </location>
</feature>
<dbReference type="Proteomes" id="UP000727456">
    <property type="component" value="Unassembled WGS sequence"/>
</dbReference>
<evidence type="ECO:0000256" key="2">
    <source>
        <dbReference type="ARBA" id="ARBA00022989"/>
    </source>
</evidence>
<feature type="transmembrane region" description="Helical" evidence="4">
    <location>
        <begin position="317"/>
        <end position="339"/>
    </location>
</feature>
<evidence type="ECO:0000313" key="6">
    <source>
        <dbReference type="EMBL" id="NIJ09616.1"/>
    </source>
</evidence>